<dbReference type="InterPro" id="IPR025139">
    <property type="entry name" value="DUF4062"/>
</dbReference>
<dbReference type="InterPro" id="IPR015943">
    <property type="entry name" value="WD40/YVTN_repeat-like_dom_sf"/>
</dbReference>
<dbReference type="PANTHER" id="PTHR45013:SF1">
    <property type="entry name" value="NACHT DOMAIN- AND WD REPEAT-CONTAINING PROTEIN 1"/>
    <property type="match status" value="1"/>
</dbReference>
<evidence type="ECO:0000313" key="7">
    <source>
        <dbReference type="EMBL" id="TWW58381.1"/>
    </source>
</evidence>
<gene>
    <name evidence="7" type="ORF">D4764_07G0011000</name>
</gene>
<dbReference type="Pfam" id="PF13271">
    <property type="entry name" value="DUF4062"/>
    <property type="match status" value="1"/>
</dbReference>
<evidence type="ECO:0000313" key="8">
    <source>
        <dbReference type="Proteomes" id="UP000324091"/>
    </source>
</evidence>
<dbReference type="InterPro" id="IPR027417">
    <property type="entry name" value="P-loop_NTPase"/>
</dbReference>
<dbReference type="Gene3D" id="2.130.10.10">
    <property type="entry name" value="YVTN repeat-like/Quinoprotein amine dehydrogenase"/>
    <property type="match status" value="4"/>
</dbReference>
<dbReference type="SMART" id="SM00320">
    <property type="entry name" value="WD40"/>
    <property type="match status" value="8"/>
</dbReference>
<keyword evidence="8" id="KW-1185">Reference proteome</keyword>
<dbReference type="SUPFAM" id="SSF50969">
    <property type="entry name" value="YVTN repeat-like/Quinoprotein amine dehydrogenase"/>
    <property type="match status" value="1"/>
</dbReference>
<dbReference type="InterPro" id="IPR001680">
    <property type="entry name" value="WD40_rpt"/>
</dbReference>
<dbReference type="Pfam" id="PF05729">
    <property type="entry name" value="NACHT"/>
    <property type="match status" value="1"/>
</dbReference>
<evidence type="ECO:0000256" key="1">
    <source>
        <dbReference type="ARBA" id="ARBA00022574"/>
    </source>
</evidence>
<evidence type="ECO:0000256" key="4">
    <source>
        <dbReference type="SAM" id="MobiDB-lite"/>
    </source>
</evidence>
<dbReference type="SUPFAM" id="SSF52540">
    <property type="entry name" value="P-loop containing nucleoside triphosphate hydrolases"/>
    <property type="match status" value="1"/>
</dbReference>
<dbReference type="PROSITE" id="PS50294">
    <property type="entry name" value="WD_REPEATS_REGION"/>
    <property type="match status" value="2"/>
</dbReference>
<organism evidence="7 8">
    <name type="scientific">Takifugu flavidus</name>
    <name type="common">sansaifugu</name>
    <dbReference type="NCBI Taxonomy" id="433684"/>
    <lineage>
        <taxon>Eukaryota</taxon>
        <taxon>Metazoa</taxon>
        <taxon>Chordata</taxon>
        <taxon>Craniata</taxon>
        <taxon>Vertebrata</taxon>
        <taxon>Euteleostomi</taxon>
        <taxon>Actinopterygii</taxon>
        <taxon>Neopterygii</taxon>
        <taxon>Teleostei</taxon>
        <taxon>Neoteleostei</taxon>
        <taxon>Acanthomorphata</taxon>
        <taxon>Eupercaria</taxon>
        <taxon>Tetraodontiformes</taxon>
        <taxon>Tetradontoidea</taxon>
        <taxon>Tetraodontidae</taxon>
        <taxon>Takifugu</taxon>
    </lineage>
</organism>
<evidence type="ECO:0000259" key="5">
    <source>
        <dbReference type="Pfam" id="PF05729"/>
    </source>
</evidence>
<keyword evidence="1 3" id="KW-0853">WD repeat</keyword>
<reference evidence="7 8" key="1">
    <citation type="submission" date="2019-04" db="EMBL/GenBank/DDBJ databases">
        <title>Chromosome genome assembly for Takifugu flavidus.</title>
        <authorList>
            <person name="Xiao S."/>
        </authorList>
    </citation>
    <scope>NUCLEOTIDE SEQUENCE [LARGE SCALE GENOMIC DNA]</scope>
    <source>
        <strain evidence="7">HTHZ2018</strain>
        <tissue evidence="7">Muscle</tissue>
    </source>
</reference>
<dbReference type="InterPro" id="IPR007111">
    <property type="entry name" value="NACHT_NTPase"/>
</dbReference>
<feature type="repeat" description="WD" evidence="3">
    <location>
        <begin position="1550"/>
        <end position="1584"/>
    </location>
</feature>
<dbReference type="InterPro" id="IPR043365">
    <property type="entry name" value="NWD1"/>
</dbReference>
<feature type="domain" description="DUF4062" evidence="6">
    <location>
        <begin position="30"/>
        <end position="116"/>
    </location>
</feature>
<dbReference type="EMBL" id="RHFK02000020">
    <property type="protein sequence ID" value="TWW58381.1"/>
    <property type="molecule type" value="Genomic_DNA"/>
</dbReference>
<dbReference type="Gene3D" id="3.40.50.300">
    <property type="entry name" value="P-loop containing nucleotide triphosphate hydrolases"/>
    <property type="match status" value="1"/>
</dbReference>
<dbReference type="Pfam" id="PF00400">
    <property type="entry name" value="WD40"/>
    <property type="match status" value="3"/>
</dbReference>
<dbReference type="SUPFAM" id="SSF50998">
    <property type="entry name" value="Quinoprotein alcohol dehydrogenase-like"/>
    <property type="match status" value="1"/>
</dbReference>
<evidence type="ECO:0000259" key="6">
    <source>
        <dbReference type="Pfam" id="PF13271"/>
    </source>
</evidence>
<comment type="caution">
    <text evidence="7">The sequence shown here is derived from an EMBL/GenBank/DDBJ whole genome shotgun (WGS) entry which is preliminary data.</text>
</comment>
<dbReference type="Proteomes" id="UP000324091">
    <property type="component" value="Chromosome 7"/>
</dbReference>
<proteinExistence type="predicted"/>
<feature type="region of interest" description="Disordered" evidence="4">
    <location>
        <begin position="1"/>
        <end position="22"/>
    </location>
</feature>
<dbReference type="InterPro" id="IPR011044">
    <property type="entry name" value="Quino_amine_DH_bsu"/>
</dbReference>
<accession>A0A5C6MW89</accession>
<sequence length="1681" mass="184531">MAKSPAASGGAGLQDVPSAPRTKDTSNMVRVFISSTLTDMSSERKALLDKAYPEVFAFCRSLGLVFEVVDLHWGVRGAPCGDHGAAEIFLQEIRRCQRTSAGPAFVALLGSRYGHRALPRLIQEKLFISLLSTLSKDPEGAEELRRWYLKDDNAVPPVYVLQPIAAHFPHYDDLRPENSLQREGTPPAGEPRRRACWRFSAAPPPRPRLLVTSRPRRSNSSTRLEQQFELGLWKDDAALSALVFVRDAPRHRGRAAPKGLSRFKDLTADALMDVDAQRLLAGLKSRLHGSCQKVLNLHCVELIKGGVDPKRGEHAQYLDSVCQQFVAQMKARITAALGSSGQRKIWGRLEEEKQEVAEEAAWGSALGARPCAGVCGREALLGKLCFAIWESTGSHHGPLVVHGAAGMGKTALLCKLAQEMGAVLEGGAVVVVRLLSARHPHRPDVVGVLRSLLLQICQAHGLSPPPRVAANSPPRLSESFRSVMAEVSQRGNTLLIVLDALDQLSDLHHAHKLYWLPTSLPPRVHLVVSMDTNSEMFANAQLKLDSDVFFEVGRLAPGDGRKIMESYLRAERRSLTPEQADGVLRLFASTGSPLHLRLMLAEARRWTSFAPRAEARWAPAPRPPSRSSSCGWRRHTGRREGLLEAELRDVMSLDDDVIGEVYRYFPPPSPSLIRLPPLLWARLRRDLVGHLEERWTDGVASITFAHRCLREAVSARYLTAARRERRLRHLAEYFLGRWAGKLKPTALPGLSLLLSDRKVSPQPLWVAPGVANVRKLQELTYHLLHAGLWEELRQEVIGNAEWLYCKIRVCGVSSAIQDLDQCSQHMDCTETSLVRDALVLMRPTMDFLDGQLDASLFYTELLARLRSLATPFPAVIGQLCGQCEGWLLACPQPVLVPKCSFLQPPGGALQHTLTGLCAGVVCVEVSVAADLLVAGSDDGRMAVWNLTDRQLVHSLFGHTGAVLAIKVVESCAGCLSLAADCSLRRWSLVTGQQLLCIHNVLDPAPSAHLHLFERERLLFVCSSTQVPRPLRRVPSQSSVLGATSGRGPEGWAPPLAWPGGWAPPLGVARGLGATSGVARRLGRHLWAWPRGLAPPLGVKVWNLDHADGVTASSCSSCVDEGSVVLGVLGGSVVSVAGGRLRIFNPVNGAQTETVFEASAGHLNPAVCVLLQKHQKVLLVSEDGSLHQVSRTSKRMHVFRFPMLPSLLSVTDDENTLITGRDRTLTLFSIRDDSVDQFLVLHHDDAVVSCCVSSDCRLIVSGAADHMIRVWSWTSGALLDTLCSEVPITTLVLLKDFLLSASAASSCIHLWSLRYDARHKPAAHVPSGSAHMAITKDADQIFYVRHQNQMEVFSWNNHKGCVSECFQVSAEVSCLELLQHKRLLLCGLTSGTVLIYPLALPLETLCIPPPESLCKVICLASSPQEKHLAVAYEDCVRLFEITTRDNFPTVEGPLQVFPLSLLQGPLSSMALLSNHRLLYGTLCGEVTLLDLQAGVSSQLEPHRSRVTCVTASNWETHVLVGSEDAVQRVWSLNPLVLDHTMEYKGLCFEGVLSAAFSESDQFVFTGSQDRTIKVWDVASGNLLMVQYVYSPIVRMVTFRNGFVALSQCGAVIREAFHCPDHISPDYKPLKNVQAHYRVTSREQNQHPGPSHETNLQGFNPAQLNVNLLSMLKTKPSSTCMLL</sequence>
<dbReference type="Gene3D" id="1.25.40.370">
    <property type="match status" value="1"/>
</dbReference>
<feature type="repeat" description="WD" evidence="3">
    <location>
        <begin position="913"/>
        <end position="954"/>
    </location>
</feature>
<dbReference type="InterPro" id="IPR019775">
    <property type="entry name" value="WD40_repeat_CS"/>
</dbReference>
<evidence type="ECO:0000256" key="2">
    <source>
        <dbReference type="ARBA" id="ARBA00022737"/>
    </source>
</evidence>
<protein>
    <submittedName>
        <fullName evidence="7">NACHT domain-and WD repeat-containing protein 1</fullName>
    </submittedName>
</protein>
<dbReference type="InterPro" id="IPR011047">
    <property type="entry name" value="Quinoprotein_ADH-like_sf"/>
</dbReference>
<evidence type="ECO:0000256" key="3">
    <source>
        <dbReference type="PROSITE-ProRule" id="PRU00221"/>
    </source>
</evidence>
<feature type="repeat" description="WD" evidence="3">
    <location>
        <begin position="1239"/>
        <end position="1280"/>
    </location>
</feature>
<keyword evidence="2" id="KW-0677">Repeat</keyword>
<name>A0A5C6MW89_9TELE</name>
<feature type="repeat" description="WD" evidence="3">
    <location>
        <begin position="1498"/>
        <end position="1532"/>
    </location>
</feature>
<dbReference type="PANTHER" id="PTHR45013">
    <property type="entry name" value="NACHT DOMAIN- AND WD REPEAT-CONTAINING PROTEIN 1"/>
    <property type="match status" value="1"/>
</dbReference>
<feature type="domain" description="NACHT" evidence="5">
    <location>
        <begin position="399"/>
        <end position="570"/>
    </location>
</feature>
<dbReference type="PROSITE" id="PS00678">
    <property type="entry name" value="WD_REPEATS_1"/>
    <property type="match status" value="2"/>
</dbReference>
<dbReference type="PROSITE" id="PS50082">
    <property type="entry name" value="WD_REPEATS_2"/>
    <property type="match status" value="4"/>
</dbReference>